<dbReference type="GO" id="GO:0012505">
    <property type="term" value="C:endomembrane system"/>
    <property type="evidence" value="ECO:0007669"/>
    <property type="project" value="UniProtKB-SubCell"/>
</dbReference>
<feature type="transmembrane region" description="Helical" evidence="9">
    <location>
        <begin position="569"/>
        <end position="588"/>
    </location>
</feature>
<feature type="transmembrane region" description="Helical" evidence="9">
    <location>
        <begin position="75"/>
        <end position="100"/>
    </location>
</feature>
<keyword evidence="10" id="KW-0732">Signal</keyword>
<feature type="transmembrane region" description="Helical" evidence="9">
    <location>
        <begin position="608"/>
        <end position="625"/>
    </location>
</feature>
<feature type="transmembrane region" description="Helical" evidence="9">
    <location>
        <begin position="221"/>
        <end position="238"/>
    </location>
</feature>
<feature type="transmembrane region" description="Helical" evidence="9">
    <location>
        <begin position="700"/>
        <end position="720"/>
    </location>
</feature>
<dbReference type="CDD" id="cd00051">
    <property type="entry name" value="EFh"/>
    <property type="match status" value="2"/>
</dbReference>
<dbReference type="GO" id="GO:0016020">
    <property type="term" value="C:membrane"/>
    <property type="evidence" value="ECO:0007669"/>
    <property type="project" value="UniProtKB-ARBA"/>
</dbReference>
<accession>A0ABD3K138</accession>
<evidence type="ECO:0000256" key="7">
    <source>
        <dbReference type="ARBA" id="ARBA00023065"/>
    </source>
</evidence>
<evidence type="ECO:0000256" key="8">
    <source>
        <dbReference type="ARBA" id="ARBA00023136"/>
    </source>
</evidence>
<dbReference type="InterPro" id="IPR018247">
    <property type="entry name" value="EF_Hand_1_Ca_BS"/>
</dbReference>
<feature type="transmembrane region" description="Helical" evidence="9">
    <location>
        <begin position="154"/>
        <end position="180"/>
    </location>
</feature>
<dbReference type="AlphaFoldDB" id="A0ABD3K138"/>
<keyword evidence="3" id="KW-0050">Antiport</keyword>
<dbReference type="Gene3D" id="1.10.238.10">
    <property type="entry name" value="EF-hand"/>
    <property type="match status" value="2"/>
</dbReference>
<dbReference type="PROSITE" id="PS50222">
    <property type="entry name" value="EF_HAND_2"/>
    <property type="match status" value="4"/>
</dbReference>
<feature type="chain" id="PRO_5044791655" description="EF-hand domain-containing protein" evidence="10">
    <location>
        <begin position="27"/>
        <end position="727"/>
    </location>
</feature>
<feature type="transmembrane region" description="Helical" evidence="9">
    <location>
        <begin position="674"/>
        <end position="693"/>
    </location>
</feature>
<dbReference type="InterPro" id="IPR004713">
    <property type="entry name" value="CaH_exchang"/>
</dbReference>
<dbReference type="SMART" id="SM00054">
    <property type="entry name" value="EFh"/>
    <property type="match status" value="4"/>
</dbReference>
<dbReference type="EMBL" id="JBJKBG010000006">
    <property type="protein sequence ID" value="KAL3733834.1"/>
    <property type="molecule type" value="Genomic_DNA"/>
</dbReference>
<protein>
    <recommendedName>
        <fullName evidence="11">EF-hand domain-containing protein</fullName>
    </recommendedName>
</protein>
<feature type="domain" description="EF-hand" evidence="11">
    <location>
        <begin position="312"/>
        <end position="347"/>
    </location>
</feature>
<evidence type="ECO:0000256" key="9">
    <source>
        <dbReference type="SAM" id="Phobius"/>
    </source>
</evidence>
<feature type="signal peptide" evidence="10">
    <location>
        <begin position="1"/>
        <end position="26"/>
    </location>
</feature>
<comment type="subcellular location">
    <subcellularLocation>
        <location evidence="1">Endomembrane system</location>
        <topology evidence="1">Multi-pass membrane protein</topology>
    </subcellularLocation>
</comment>
<reference evidence="12 13" key="1">
    <citation type="submission" date="2024-11" db="EMBL/GenBank/DDBJ databases">
        <title>Chromosome-level genome assembly of Eucalyptus globulus Labill. provides insights into its genome evolution.</title>
        <authorList>
            <person name="Li X."/>
        </authorList>
    </citation>
    <scope>NUCLEOTIDE SEQUENCE [LARGE SCALE GENOMIC DNA]</scope>
    <source>
        <strain evidence="12">CL2024</strain>
        <tissue evidence="12">Fresh tender leaves</tissue>
    </source>
</reference>
<organism evidence="12 13">
    <name type="scientific">Eucalyptus globulus</name>
    <name type="common">Tasmanian blue gum</name>
    <dbReference type="NCBI Taxonomy" id="34317"/>
    <lineage>
        <taxon>Eukaryota</taxon>
        <taxon>Viridiplantae</taxon>
        <taxon>Streptophyta</taxon>
        <taxon>Embryophyta</taxon>
        <taxon>Tracheophyta</taxon>
        <taxon>Spermatophyta</taxon>
        <taxon>Magnoliopsida</taxon>
        <taxon>eudicotyledons</taxon>
        <taxon>Gunneridae</taxon>
        <taxon>Pentapetalae</taxon>
        <taxon>rosids</taxon>
        <taxon>malvids</taxon>
        <taxon>Myrtales</taxon>
        <taxon>Myrtaceae</taxon>
        <taxon>Myrtoideae</taxon>
        <taxon>Eucalypteae</taxon>
        <taxon>Eucalyptus</taxon>
    </lineage>
</organism>
<evidence type="ECO:0000256" key="6">
    <source>
        <dbReference type="ARBA" id="ARBA00022989"/>
    </source>
</evidence>
<evidence type="ECO:0000256" key="3">
    <source>
        <dbReference type="ARBA" id="ARBA00022449"/>
    </source>
</evidence>
<dbReference type="Pfam" id="PF13499">
    <property type="entry name" value="EF-hand_7"/>
    <property type="match status" value="2"/>
</dbReference>
<evidence type="ECO:0000256" key="4">
    <source>
        <dbReference type="ARBA" id="ARBA00022692"/>
    </source>
</evidence>
<evidence type="ECO:0000313" key="12">
    <source>
        <dbReference type="EMBL" id="KAL3733834.1"/>
    </source>
</evidence>
<keyword evidence="5" id="KW-0106">Calcium</keyword>
<comment type="caution">
    <text evidence="12">The sequence shown here is derived from an EMBL/GenBank/DDBJ whole genome shotgun (WGS) entry which is preliminary data.</text>
</comment>
<dbReference type="InterPro" id="IPR004837">
    <property type="entry name" value="NaCa_Exmemb"/>
</dbReference>
<proteinExistence type="predicted"/>
<gene>
    <name evidence="12" type="ORF">ACJRO7_023221</name>
</gene>
<keyword evidence="13" id="KW-1185">Reference proteome</keyword>
<dbReference type="InterPro" id="IPR002048">
    <property type="entry name" value="EF_hand_dom"/>
</dbReference>
<keyword evidence="8 9" id="KW-0472">Membrane</keyword>
<evidence type="ECO:0000259" key="11">
    <source>
        <dbReference type="PROSITE" id="PS50222"/>
    </source>
</evidence>
<feature type="domain" description="EF-hand" evidence="11">
    <location>
        <begin position="352"/>
        <end position="387"/>
    </location>
</feature>
<dbReference type="PANTHER" id="PTHR31503:SF79">
    <property type="entry name" value="CALCIUM-BINDING EF-HAND PROTEIN"/>
    <property type="match status" value="1"/>
</dbReference>
<evidence type="ECO:0000256" key="10">
    <source>
        <dbReference type="SAM" id="SignalP"/>
    </source>
</evidence>
<keyword evidence="7" id="KW-0406">Ion transport</keyword>
<feature type="domain" description="EF-hand" evidence="11">
    <location>
        <begin position="449"/>
        <end position="484"/>
    </location>
</feature>
<dbReference type="PANTHER" id="PTHR31503">
    <property type="entry name" value="VACUOLAR CALCIUM ION TRANSPORTER"/>
    <property type="match status" value="1"/>
</dbReference>
<keyword evidence="4 9" id="KW-0812">Transmembrane</keyword>
<feature type="transmembrane region" description="Helical" evidence="9">
    <location>
        <begin position="121"/>
        <end position="142"/>
    </location>
</feature>
<evidence type="ECO:0000256" key="1">
    <source>
        <dbReference type="ARBA" id="ARBA00004127"/>
    </source>
</evidence>
<keyword evidence="2" id="KW-0813">Transport</keyword>
<dbReference type="Pfam" id="PF01699">
    <property type="entry name" value="Na_Ca_ex"/>
    <property type="match status" value="1"/>
</dbReference>
<feature type="transmembrane region" description="Helical" evidence="9">
    <location>
        <begin position="250"/>
        <end position="269"/>
    </location>
</feature>
<feature type="domain" description="EF-hand" evidence="11">
    <location>
        <begin position="489"/>
        <end position="524"/>
    </location>
</feature>
<dbReference type="InterPro" id="IPR011992">
    <property type="entry name" value="EF-hand-dom_pair"/>
</dbReference>
<dbReference type="GO" id="GO:0015368">
    <property type="term" value="F:calcium:monoatomic cation antiporter activity"/>
    <property type="evidence" value="ECO:0007669"/>
    <property type="project" value="UniProtKB-ARBA"/>
</dbReference>
<evidence type="ECO:0000256" key="5">
    <source>
        <dbReference type="ARBA" id="ARBA00022837"/>
    </source>
</evidence>
<name>A0ABD3K138_EUCGL</name>
<dbReference type="Proteomes" id="UP001634007">
    <property type="component" value="Unassembled WGS sequence"/>
</dbReference>
<feature type="transmembrane region" description="Helical" evidence="9">
    <location>
        <begin position="646"/>
        <end position="668"/>
    </location>
</feature>
<evidence type="ECO:0000256" key="2">
    <source>
        <dbReference type="ARBA" id="ARBA00022448"/>
    </source>
</evidence>
<dbReference type="PROSITE" id="PS00018">
    <property type="entry name" value="EF_HAND_1"/>
    <property type="match status" value="2"/>
</dbReference>
<sequence>MTLHIMCIRRIFILVAFLIVIATIDGRSVPGDSLRLISDGVDCGHDQHNGPPPDLILLKGAAGVLDDKDEVCEQMYGFLPCSYSIAGHLFLILVYEYLLFQGESFVASGSEQIFKMLGPGIFGASAFHVLGALPEALILLASGLLNSEEVAQEYVVTGVGLLAGSSILLLTLLWGTCVLLGSRKLSDGMEPNTLNSSRFSWKKFLSSLKGSGIITDSETSYTARIMVISAFPFIMIQIPDIFSVYSAQRVMILCSLAVSVGLLLLYFFYQIFEPWIQKRRLEYVKHEQLMLRIIQHLQRHALERLLTEDGAPNVHAIRRLFEEIDQDGDDAISPSELKELLQEIKFKHMHVDKDKAVDEIMKEFDIAGDQRISKDEFVTGFTKWLEEAKIVMDKRTYSNDSFKDLYQLFQPFIQKKKEERKLKKQIAAEILAHVQTKSVKTLFTENGTPDLPAIRRLFEQIDRNGDNSISRAELKELMMGIKFGDIPFDVDEVVSKVIEVFDRSGNSQINEEEFVAGLVNLLNTSGEGNKIRASKLNTSQDDFYQRTWEETDKLVDEDKGKGDAEKASWIWVKSMSSLLLGVIILAVLAEPLISSVQSFSKSAGIPPFFISFILVPLATNARGASSAIKAARHKKERTTSLTLSEIYGEVFMSNMLGFCVLLSLIYARDLTWEFSAEFLVVLIVCGLVGLIASFRSTFPVWTSILAYLLYPLSLLLVYVLDDVLNYS</sequence>
<dbReference type="SUPFAM" id="SSF47473">
    <property type="entry name" value="EF-hand"/>
    <property type="match status" value="1"/>
</dbReference>
<keyword evidence="6 9" id="KW-1133">Transmembrane helix</keyword>
<evidence type="ECO:0000313" key="13">
    <source>
        <dbReference type="Proteomes" id="UP001634007"/>
    </source>
</evidence>